<dbReference type="EMBL" id="CCKQ01010942">
    <property type="protein sequence ID" value="CDW82467.1"/>
    <property type="molecule type" value="Genomic_DNA"/>
</dbReference>
<reference evidence="1 2" key="1">
    <citation type="submission" date="2014-06" db="EMBL/GenBank/DDBJ databases">
        <authorList>
            <person name="Swart Estienne"/>
        </authorList>
    </citation>
    <scope>NUCLEOTIDE SEQUENCE [LARGE SCALE GENOMIC DNA]</scope>
    <source>
        <strain evidence="1 2">130c</strain>
    </source>
</reference>
<evidence type="ECO:0000313" key="2">
    <source>
        <dbReference type="Proteomes" id="UP000039865"/>
    </source>
</evidence>
<organism evidence="1 2">
    <name type="scientific">Stylonychia lemnae</name>
    <name type="common">Ciliate</name>
    <dbReference type="NCBI Taxonomy" id="5949"/>
    <lineage>
        <taxon>Eukaryota</taxon>
        <taxon>Sar</taxon>
        <taxon>Alveolata</taxon>
        <taxon>Ciliophora</taxon>
        <taxon>Intramacronucleata</taxon>
        <taxon>Spirotrichea</taxon>
        <taxon>Stichotrichia</taxon>
        <taxon>Sporadotrichida</taxon>
        <taxon>Oxytrichidae</taxon>
        <taxon>Stylonychinae</taxon>
        <taxon>Stylonychia</taxon>
    </lineage>
</organism>
<dbReference type="Proteomes" id="UP000039865">
    <property type="component" value="Unassembled WGS sequence"/>
</dbReference>
<dbReference type="Pfam" id="PF08700">
    <property type="entry name" value="VPS51_Exo84_N"/>
    <property type="match status" value="1"/>
</dbReference>
<sequence>MQNPYIRQFGKKNFQVQSYLDEVLSKNDTQMIKQEYKGLKKSHQSLQREIGNFLFHQYHTFLETSDKLETVKYQIDDAKAILAQFQLVINSLRGQMDRLDQTSTQWDKIMESHQKNEDKMNSFKQKQQDDIFDGASKHETEMQYLQEQLEVIEQQIHLNKFEESISTLNDLNNHLDQLGDFDYEQLVLIRASSDQLRNNLDSLLQKQISLHMKSNDLSTSLSLQNIFGAVQSYLNYQQKLIQGKLKKIEPIVFQVMTMQQCQTQSQRLQQSVSVFVDFINNLVKDFQNKFIDGKDISRIMCQDDINTAKSYFAQWLKQQTETSLCLHISLYLQNELVQHQLGENLKQIVRLVKALQGTNVNICHVLERSIAPMVLNSIDRLLNERINNQTQEKGLKKHNSVKTSLETLFIVDYYQLKNIAELEEEKKQDNFESIISMQSMRKHFFRKMLKFLDKNIIQNMDLKLYQYISVQISNFMIIRFIQKLDSIVQREEILLQAQTQKTDQMSRYLINEFSSVQVIRLLQIYFLKQDFQIVKPIKEKLEKSLTEMRQFYTNRFKKLFYKDLLIKLLQCILKDNDYEKQFFSDETVDYTTINPAQCFIQVSKYLNEIKIKIEKDLKLDDESEVFHAKIVFKEHLVMFMLATTLELFKDLLLMQLQELETKYSDYKEYINKLVVEKKLQARFVLNSGTQQLMFGIWYLILTMTSKIKTKEVKGSSESQRVTQSLQQLTQDIQNSRKSIQSRESYKSTEINVEVFKNRILELDDNMKN</sequence>
<dbReference type="InterPro" id="IPR016159">
    <property type="entry name" value="Cullin_repeat-like_dom_sf"/>
</dbReference>
<proteinExistence type="predicted"/>
<evidence type="ECO:0000313" key="1">
    <source>
        <dbReference type="EMBL" id="CDW82467.1"/>
    </source>
</evidence>
<accession>A0A078AM22</accession>
<gene>
    <name evidence="1" type="primary">Contig11498.g12309</name>
    <name evidence="1" type="ORF">STYLEM_11500</name>
</gene>
<dbReference type="SUPFAM" id="SSF74788">
    <property type="entry name" value="Cullin repeat-like"/>
    <property type="match status" value="1"/>
</dbReference>
<name>A0A078AM22_STYLE</name>
<protein>
    <submittedName>
        <fullName evidence="1">Uncharacterized protein</fullName>
    </submittedName>
</protein>
<dbReference type="AlphaFoldDB" id="A0A078AM22"/>
<keyword evidence="2" id="KW-1185">Reference proteome</keyword>
<dbReference type="InParanoid" id="A0A078AM22"/>